<dbReference type="PANTHER" id="PTHR23525">
    <property type="entry name" value="TRANSPORTER, PUTATIVE-RELATED"/>
    <property type="match status" value="1"/>
</dbReference>
<evidence type="ECO:0000313" key="2">
    <source>
        <dbReference type="Proteomes" id="UP001160483"/>
    </source>
</evidence>
<evidence type="ECO:0000313" key="1">
    <source>
        <dbReference type="EMBL" id="CAH0478700.1"/>
    </source>
</evidence>
<organism evidence="1 2">
    <name type="scientific">Peronospora belbahrii</name>
    <dbReference type="NCBI Taxonomy" id="622444"/>
    <lineage>
        <taxon>Eukaryota</taxon>
        <taxon>Sar</taxon>
        <taxon>Stramenopiles</taxon>
        <taxon>Oomycota</taxon>
        <taxon>Peronosporomycetes</taxon>
        <taxon>Peronosporales</taxon>
        <taxon>Peronosporaceae</taxon>
        <taxon>Peronospora</taxon>
    </lineage>
</organism>
<comment type="caution">
    <text evidence="1">The sequence shown here is derived from an EMBL/GenBank/DDBJ whole genome shotgun (WGS) entry which is preliminary data.</text>
</comment>
<protein>
    <submittedName>
        <fullName evidence="1">Uncharacterized protein</fullName>
    </submittedName>
</protein>
<name>A0AAU9KZF3_9STRA</name>
<dbReference type="EMBL" id="CAKKTJ010000270">
    <property type="protein sequence ID" value="CAH0478700.1"/>
    <property type="molecule type" value="Genomic_DNA"/>
</dbReference>
<dbReference type="PANTHER" id="PTHR23525:SF1">
    <property type="entry name" value="NODULIN-LIKE DOMAIN-CONTAINING PROTEIN"/>
    <property type="match status" value="1"/>
</dbReference>
<sequence>MKKIKISFNLPLGTKRSLNKKNNSSYPGVFCHVINCTLSSKLALAASKELPHHYLQPSGRSSMAIMKLLSAQSSHNRSFCSRDGISLCRTLYMRRATVMDGCSTSSLCNLSCRIWNSDTDSLSPFRCRLTCLKDTLTHVASTSSLILFQLNGDRAEDYMLDKFKEDKEKEGLLEKMVIPSPLRTPKLVGNCNEIDMVYDYSDKDDIIVDITSPPTVTKNTALLLLKAKTAEKLDLERQQRLQDADDDEEGYMTHLDAKCLCFRTKHVPYLLFLSDFIVNNGAGMTINFFPL</sequence>
<gene>
    <name evidence="1" type="ORF">PBS003_LOCUS5387</name>
</gene>
<reference evidence="1" key="1">
    <citation type="submission" date="2021-11" db="EMBL/GenBank/DDBJ databases">
        <authorList>
            <person name="Islam A."/>
            <person name="Islam S."/>
            <person name="Flora M.S."/>
            <person name="Rahman M."/>
            <person name="Ziaur R.M."/>
            <person name="Epstein J.H."/>
            <person name="Hassan M."/>
            <person name="Klassen M."/>
            <person name="Woodard K."/>
            <person name="Webb A."/>
            <person name="Webby R.J."/>
            <person name="El Zowalaty M.E."/>
        </authorList>
    </citation>
    <scope>NUCLEOTIDE SEQUENCE</scope>
    <source>
        <strain evidence="1">Pbs3</strain>
    </source>
</reference>
<accession>A0AAU9KZF3</accession>
<dbReference type="AlphaFoldDB" id="A0AAU9KZF3"/>
<proteinExistence type="predicted"/>
<dbReference type="Proteomes" id="UP001160483">
    <property type="component" value="Unassembled WGS sequence"/>
</dbReference>